<accession>A0A852ZVH7</accession>
<dbReference type="Proteomes" id="UP000567795">
    <property type="component" value="Unassembled WGS sequence"/>
</dbReference>
<dbReference type="EMBL" id="JACBZD010000001">
    <property type="protein sequence ID" value="NYI06386.1"/>
    <property type="molecule type" value="Genomic_DNA"/>
</dbReference>
<keyword evidence="3" id="KW-1185">Reference proteome</keyword>
<protein>
    <submittedName>
        <fullName evidence="2">Uncharacterized protein</fullName>
    </submittedName>
</protein>
<proteinExistence type="predicted"/>
<reference evidence="2 3" key="1">
    <citation type="submission" date="2020-07" db="EMBL/GenBank/DDBJ databases">
        <title>Sequencing the genomes of 1000 actinobacteria strains.</title>
        <authorList>
            <person name="Klenk H.-P."/>
        </authorList>
    </citation>
    <scope>NUCLEOTIDE SEQUENCE [LARGE SCALE GENOMIC DNA]</scope>
    <source>
        <strain evidence="2 3">DSM 42178</strain>
    </source>
</reference>
<gene>
    <name evidence="2" type="ORF">FHU37_003329</name>
</gene>
<dbReference type="RefSeq" id="WP_179814974.1">
    <property type="nucleotide sequence ID" value="NZ_JACBZD010000001.1"/>
</dbReference>
<sequence>MHVRTLLAGGAALLAATTLSGGAVMAADGADDSAQVQALTIQGPYARAAALIGPGADVQLYKQVELAHRVAPGTYCVEVHPDILLERAAIAVTPTDDGSGVPVIARVAAPATVLADNPCPTPEHSIAVTITEPDGTPRDSGFYVAIP</sequence>
<dbReference type="AlphaFoldDB" id="A0A852ZVH7"/>
<comment type="caution">
    <text evidence="2">The sequence shown here is derived from an EMBL/GenBank/DDBJ whole genome shotgun (WGS) entry which is preliminary data.</text>
</comment>
<organism evidence="2 3">
    <name type="scientific">Allostreptomyces psammosilenae</name>
    <dbReference type="NCBI Taxonomy" id="1892865"/>
    <lineage>
        <taxon>Bacteria</taxon>
        <taxon>Bacillati</taxon>
        <taxon>Actinomycetota</taxon>
        <taxon>Actinomycetes</taxon>
        <taxon>Kitasatosporales</taxon>
        <taxon>Streptomycetaceae</taxon>
        <taxon>Allostreptomyces</taxon>
    </lineage>
</organism>
<name>A0A852ZVH7_9ACTN</name>
<evidence type="ECO:0000313" key="2">
    <source>
        <dbReference type="EMBL" id="NYI06386.1"/>
    </source>
</evidence>
<keyword evidence="1" id="KW-0732">Signal</keyword>
<evidence type="ECO:0000256" key="1">
    <source>
        <dbReference type="SAM" id="SignalP"/>
    </source>
</evidence>
<feature type="chain" id="PRO_5032525723" evidence="1">
    <location>
        <begin position="27"/>
        <end position="147"/>
    </location>
</feature>
<feature type="signal peptide" evidence="1">
    <location>
        <begin position="1"/>
        <end position="26"/>
    </location>
</feature>
<evidence type="ECO:0000313" key="3">
    <source>
        <dbReference type="Proteomes" id="UP000567795"/>
    </source>
</evidence>